<dbReference type="EMBL" id="CP002736">
    <property type="protein sequence ID" value="AEF94806.1"/>
    <property type="molecule type" value="Genomic_DNA"/>
</dbReference>
<dbReference type="GO" id="GO:0043805">
    <property type="term" value="F:indolepyruvate ferredoxin oxidoreductase activity"/>
    <property type="evidence" value="ECO:0007669"/>
    <property type="project" value="UniProtKB-EC"/>
</dbReference>
<dbReference type="eggNOG" id="COG1014">
    <property type="taxonomic scope" value="Bacteria"/>
</dbReference>
<dbReference type="RefSeq" id="WP_013810475.1">
    <property type="nucleotide sequence ID" value="NC_015565.1"/>
</dbReference>
<keyword evidence="1 3" id="KW-0560">Oxidoreductase</keyword>
<proteinExistence type="predicted"/>
<evidence type="ECO:0000313" key="4">
    <source>
        <dbReference type="Proteomes" id="UP000009226"/>
    </source>
</evidence>
<dbReference type="KEGG" id="dca:Desca_1965"/>
<dbReference type="InterPro" id="IPR019752">
    <property type="entry name" value="Pyrv/ketoisovalerate_OxRed_cat"/>
</dbReference>
<accession>F6B934</accession>
<keyword evidence="3" id="KW-0670">Pyruvate</keyword>
<dbReference type="STRING" id="868595.Desca_1965"/>
<sequence length="200" mass="21078">MRLDVVITGVGGQGNVLASRILARAAMEAGLPVLTSEAIGMAQREGVVMSQVRMGSGNYGALIPDGGADVLLGFELAETVRGLTKLKRGGVVIANTHNIHPVSVSLGLSQYDRRQLTSFLQESTESLYFLDAAALAEQAGTIKTTNIVMLGALSALRILPYDADHLKKVVLDTIPPGLREINQRAFALGQEAVGGVPKCQ</sequence>
<dbReference type="Pfam" id="PF01558">
    <property type="entry name" value="POR"/>
    <property type="match status" value="1"/>
</dbReference>
<dbReference type="PANTHER" id="PTHR43854">
    <property type="entry name" value="INDOLEPYRUVATE OXIDOREDUCTASE SUBUNIT IORB"/>
    <property type="match status" value="1"/>
</dbReference>
<feature type="domain" description="Pyruvate/ketoisovalerate oxidoreductase catalytic" evidence="2">
    <location>
        <begin position="11"/>
        <end position="189"/>
    </location>
</feature>
<dbReference type="InterPro" id="IPR002869">
    <property type="entry name" value="Pyrv_flavodox_OxRed_cen"/>
</dbReference>
<gene>
    <name evidence="3" type="ordered locus">Desca_1965</name>
</gene>
<name>F6B934_DESCC</name>
<dbReference type="SUPFAM" id="SSF53323">
    <property type="entry name" value="Pyruvate-ferredoxin oxidoreductase, PFOR, domain III"/>
    <property type="match status" value="1"/>
</dbReference>
<protein>
    <submittedName>
        <fullName evidence="3">Indolepyruvate ferredoxin oxidoreductase</fullName>
        <ecNumber evidence="3">1.2.7.8</ecNumber>
    </submittedName>
</protein>
<dbReference type="Gene3D" id="3.40.920.10">
    <property type="entry name" value="Pyruvate-ferredoxin oxidoreductase, PFOR, domain III"/>
    <property type="match status" value="1"/>
</dbReference>
<reference evidence="3" key="1">
    <citation type="submission" date="2011-05" db="EMBL/GenBank/DDBJ databases">
        <title>Complete sequence of Desulfotomaculum carboxydivorans CO-1-SRB.</title>
        <authorList>
            <consortium name="US DOE Joint Genome Institute"/>
            <person name="Lucas S."/>
            <person name="Han J."/>
            <person name="Lapidus A."/>
            <person name="Cheng J.-F."/>
            <person name="Goodwin L."/>
            <person name="Pitluck S."/>
            <person name="Peters L."/>
            <person name="Mikhailova N."/>
            <person name="Lu M."/>
            <person name="Han C."/>
            <person name="Tapia R."/>
            <person name="Land M."/>
            <person name="Hauser L."/>
            <person name="Kyrpides N."/>
            <person name="Ivanova N."/>
            <person name="Pagani I."/>
            <person name="Stams A."/>
            <person name="Plugge C."/>
            <person name="Muyzer G."/>
            <person name="Kuever J."/>
            <person name="Parshina S."/>
            <person name="Ivanova A."/>
            <person name="Nazina T."/>
            <person name="Woyke T."/>
        </authorList>
    </citation>
    <scope>NUCLEOTIDE SEQUENCE [LARGE SCALE GENOMIC DNA]</scope>
    <source>
        <strain evidence="3">CO-1-SRB</strain>
    </source>
</reference>
<dbReference type="PANTHER" id="PTHR43854:SF1">
    <property type="entry name" value="INDOLEPYRUVATE OXIDOREDUCTASE SUBUNIT IORB"/>
    <property type="match status" value="1"/>
</dbReference>
<dbReference type="HOGENOM" id="CLU_087284_1_1_9"/>
<dbReference type="EC" id="1.2.7.8" evidence="3"/>
<evidence type="ECO:0000256" key="1">
    <source>
        <dbReference type="ARBA" id="ARBA00023002"/>
    </source>
</evidence>
<organism evidence="3 4">
    <name type="scientific">Desulfotomaculum nigrificans (strain DSM 14880 / VKM B-2319 / CO-1-SRB)</name>
    <name type="common">Desulfotomaculum carboxydivorans</name>
    <dbReference type="NCBI Taxonomy" id="868595"/>
    <lineage>
        <taxon>Bacteria</taxon>
        <taxon>Bacillati</taxon>
        <taxon>Bacillota</taxon>
        <taxon>Clostridia</taxon>
        <taxon>Eubacteriales</taxon>
        <taxon>Desulfotomaculaceae</taxon>
        <taxon>Desulfotomaculum</taxon>
    </lineage>
</organism>
<evidence type="ECO:0000313" key="3">
    <source>
        <dbReference type="EMBL" id="AEF94806.1"/>
    </source>
</evidence>
<keyword evidence="4" id="KW-1185">Reference proteome</keyword>
<dbReference type="Proteomes" id="UP000009226">
    <property type="component" value="Chromosome"/>
</dbReference>
<dbReference type="AlphaFoldDB" id="F6B934"/>
<evidence type="ECO:0000259" key="2">
    <source>
        <dbReference type="Pfam" id="PF01558"/>
    </source>
</evidence>
<dbReference type="InterPro" id="IPR052198">
    <property type="entry name" value="IorB_Oxidoreductase"/>
</dbReference>